<evidence type="ECO:0000259" key="3">
    <source>
        <dbReference type="Pfam" id="PF01425"/>
    </source>
</evidence>
<gene>
    <name evidence="4" type="ORF">MAC_05292</name>
</gene>
<keyword evidence="2 4" id="KW-0378">Hydrolase</keyword>
<evidence type="ECO:0000313" key="5">
    <source>
        <dbReference type="Proteomes" id="UP000002499"/>
    </source>
</evidence>
<accession>E9E5Z4</accession>
<sequence length="492" mass="53588">MTVTDESLPTYPWEAGAIKKRQQRNEAIPEAWRLHQNLQGGLKTPLEKSKNNLLELNFIAPIWNFDRRGADYRIKRFSFCKRAAVAHQLIAGMASTLGLTAYLDHRAESNSALVDILLALGAVLYCKTHVPQTMMNAYPWTTSLSAGGSRGGEGALIAMRGAPIGVGTDPAGMSAKKMLDKVLMTGSISVSALCCGTCGFRPTASRIPNGGQQGCADEGLAQILPGAGTLANDTKALTLFVKAVLPAKPALYDASALDVNWRDIRGPFGRKLRFGLLPEDSTYPLHPPVRRTIAEASRLLQASGHEVVELQSDECRISEALQVAFALFALDETADGIVKAAGEPPVPSRIKLTKRWVKLHRSSSQICVTPGLKQLSGLNLKRRELISDWCRLWQKYETDAVIGPGGRTTAIEHDEFTLPPYTVLMDLLDVIRRLFADVVVVADNKRIRSMTLLTGFVLQCPACSIPFGRVTESDAAERLDLQPGQVVPSCEF</sequence>
<organism evidence="5">
    <name type="scientific">Metarhizium acridum (strain CQMa 102)</name>
    <dbReference type="NCBI Taxonomy" id="655827"/>
    <lineage>
        <taxon>Eukaryota</taxon>
        <taxon>Fungi</taxon>
        <taxon>Dikarya</taxon>
        <taxon>Ascomycota</taxon>
        <taxon>Pezizomycotina</taxon>
        <taxon>Sordariomycetes</taxon>
        <taxon>Hypocreomycetidae</taxon>
        <taxon>Hypocreales</taxon>
        <taxon>Clavicipitaceae</taxon>
        <taxon>Metarhizium</taxon>
    </lineage>
</organism>
<dbReference type="SUPFAM" id="SSF75304">
    <property type="entry name" value="Amidase signature (AS) enzymes"/>
    <property type="match status" value="1"/>
</dbReference>
<evidence type="ECO:0000313" key="4">
    <source>
        <dbReference type="EMBL" id="EFY88674.1"/>
    </source>
</evidence>
<dbReference type="OMA" id="CTHEIAR"/>
<protein>
    <submittedName>
        <fullName evidence="4">Fatty-acid amide hydrolase</fullName>
    </submittedName>
</protein>
<dbReference type="PIRSF" id="PIRSF001221">
    <property type="entry name" value="Amidase_fungi"/>
    <property type="match status" value="1"/>
</dbReference>
<dbReference type="AlphaFoldDB" id="E9E5Z4"/>
<keyword evidence="5" id="KW-1185">Reference proteome</keyword>
<dbReference type="Proteomes" id="UP000002499">
    <property type="component" value="Unassembled WGS sequence"/>
</dbReference>
<dbReference type="EMBL" id="GL698508">
    <property type="protein sequence ID" value="EFY88674.1"/>
    <property type="molecule type" value="Genomic_DNA"/>
</dbReference>
<dbReference type="Gene3D" id="3.90.1300.10">
    <property type="entry name" value="Amidase signature (AS) domain"/>
    <property type="match status" value="1"/>
</dbReference>
<proteinExistence type="inferred from homology"/>
<reference evidence="4 5" key="1">
    <citation type="journal article" date="2011" name="PLoS Genet.">
        <title>Genome sequencing and comparative transcriptomics of the model entomopathogenic fungi Metarhizium anisopliae and M. acridum.</title>
        <authorList>
            <person name="Gao Q."/>
            <person name="Jin K."/>
            <person name="Ying S.H."/>
            <person name="Zhang Y."/>
            <person name="Xiao G."/>
            <person name="Shang Y."/>
            <person name="Duan Z."/>
            <person name="Hu X."/>
            <person name="Xie X.Q."/>
            <person name="Zhou G."/>
            <person name="Peng G."/>
            <person name="Luo Z."/>
            <person name="Huang W."/>
            <person name="Wang B."/>
            <person name="Fang W."/>
            <person name="Wang S."/>
            <person name="Zhong Y."/>
            <person name="Ma L.J."/>
            <person name="St Leger R.J."/>
            <person name="Zhao G.P."/>
            <person name="Pei Y."/>
            <person name="Feng M.G."/>
            <person name="Xia Y."/>
            <person name="Wang C."/>
        </authorList>
    </citation>
    <scope>NUCLEOTIDE SEQUENCE [LARGE SCALE GENOMIC DNA]</scope>
    <source>
        <strain evidence="4 5">CQMa 102</strain>
    </source>
</reference>
<feature type="domain" description="Amidase" evidence="3">
    <location>
        <begin position="90"/>
        <end position="431"/>
    </location>
</feature>
<evidence type="ECO:0000256" key="2">
    <source>
        <dbReference type="ARBA" id="ARBA00022801"/>
    </source>
</evidence>
<dbReference type="Pfam" id="PF01425">
    <property type="entry name" value="Amidase"/>
    <property type="match status" value="1"/>
</dbReference>
<dbReference type="PANTHER" id="PTHR46072">
    <property type="entry name" value="AMIDASE-RELATED-RELATED"/>
    <property type="match status" value="1"/>
</dbReference>
<dbReference type="InterPro" id="IPR036928">
    <property type="entry name" value="AS_sf"/>
</dbReference>
<dbReference type="PANTHER" id="PTHR46072:SF3">
    <property type="entry name" value="AMIDASE"/>
    <property type="match status" value="1"/>
</dbReference>
<dbReference type="GO" id="GO:0016787">
    <property type="term" value="F:hydrolase activity"/>
    <property type="evidence" value="ECO:0007669"/>
    <property type="project" value="UniProtKB-KW"/>
</dbReference>
<dbReference type="OrthoDB" id="6428749at2759"/>
<name>E9E5Z4_METAQ</name>
<evidence type="ECO:0000256" key="1">
    <source>
        <dbReference type="ARBA" id="ARBA00009199"/>
    </source>
</evidence>
<dbReference type="InterPro" id="IPR023631">
    <property type="entry name" value="Amidase_dom"/>
</dbReference>
<comment type="similarity">
    <text evidence="1">Belongs to the amidase family.</text>
</comment>
<dbReference type="eggNOG" id="KOG1212">
    <property type="taxonomic scope" value="Eukaryota"/>
</dbReference>
<dbReference type="InParanoid" id="E9E5Z4"/>
<dbReference type="GeneID" id="19249603"/>
<dbReference type="KEGG" id="maw:19249603"/>
<dbReference type="HOGENOM" id="CLU_009600_9_2_1"/>
<dbReference type="STRING" id="655827.E9E5Z4"/>